<dbReference type="EMBL" id="JALJOV010000295">
    <property type="protein sequence ID" value="KAK9864997.1"/>
    <property type="molecule type" value="Genomic_DNA"/>
</dbReference>
<reference evidence="2 3" key="1">
    <citation type="journal article" date="2024" name="Nat. Commun.">
        <title>Phylogenomics reveals the evolutionary origins of lichenization in chlorophyte algae.</title>
        <authorList>
            <person name="Puginier C."/>
            <person name="Libourel C."/>
            <person name="Otte J."/>
            <person name="Skaloud P."/>
            <person name="Haon M."/>
            <person name="Grisel S."/>
            <person name="Petersen M."/>
            <person name="Berrin J.G."/>
            <person name="Delaux P.M."/>
            <person name="Dal Grande F."/>
            <person name="Keller J."/>
        </authorList>
    </citation>
    <scope>NUCLEOTIDE SEQUENCE [LARGE SCALE GENOMIC DNA]</scope>
    <source>
        <strain evidence="2 3">SAG 2523</strain>
    </source>
</reference>
<dbReference type="GO" id="GO:0005680">
    <property type="term" value="C:anaphase-promoting complex"/>
    <property type="evidence" value="ECO:0007669"/>
    <property type="project" value="InterPro"/>
</dbReference>
<dbReference type="AlphaFoldDB" id="A0AAW1T7I2"/>
<feature type="region of interest" description="Disordered" evidence="1">
    <location>
        <begin position="38"/>
        <end position="95"/>
    </location>
</feature>
<proteinExistence type="predicted"/>
<organism evidence="2 3">
    <name type="scientific">Apatococcus fuscideae</name>
    <dbReference type="NCBI Taxonomy" id="2026836"/>
    <lineage>
        <taxon>Eukaryota</taxon>
        <taxon>Viridiplantae</taxon>
        <taxon>Chlorophyta</taxon>
        <taxon>core chlorophytes</taxon>
        <taxon>Trebouxiophyceae</taxon>
        <taxon>Chlorellales</taxon>
        <taxon>Chlorellaceae</taxon>
        <taxon>Apatococcus</taxon>
    </lineage>
</organism>
<evidence type="ECO:0000313" key="2">
    <source>
        <dbReference type="EMBL" id="KAK9864997.1"/>
    </source>
</evidence>
<evidence type="ECO:0000256" key="1">
    <source>
        <dbReference type="SAM" id="MobiDB-lite"/>
    </source>
</evidence>
<gene>
    <name evidence="2" type="ORF">WJX84_011407</name>
</gene>
<keyword evidence="3" id="KW-1185">Reference proteome</keyword>
<protein>
    <submittedName>
        <fullName evidence="2">Uncharacterized protein</fullName>
    </submittedName>
</protein>
<feature type="compositionally biased region" description="Acidic residues" evidence="1">
    <location>
        <begin position="56"/>
        <end position="89"/>
    </location>
</feature>
<sequence length="95" mass="10861">MFLAPTLIPRTVEDLTQSKDEETQLAKREARLEAQFKEVSQYRQNAPVPGRRADQQQDEDPDMEGDGEDEEAMTDSQEESDEVSAEEDRDMSPEL</sequence>
<dbReference type="GO" id="GO:0090266">
    <property type="term" value="P:regulation of mitotic cell cycle spindle assembly checkpoint"/>
    <property type="evidence" value="ECO:0007669"/>
    <property type="project" value="InterPro"/>
</dbReference>
<accession>A0AAW1T7I2</accession>
<evidence type="ECO:0000313" key="3">
    <source>
        <dbReference type="Proteomes" id="UP001485043"/>
    </source>
</evidence>
<name>A0AAW1T7I2_9CHLO</name>
<dbReference type="InterPro" id="IPR026182">
    <property type="entry name" value="ANAPC15"/>
</dbReference>
<dbReference type="Proteomes" id="UP001485043">
    <property type="component" value="Unassembled WGS sequence"/>
</dbReference>
<comment type="caution">
    <text evidence="2">The sequence shown here is derived from an EMBL/GenBank/DDBJ whole genome shotgun (WGS) entry which is preliminary data.</text>
</comment>
<dbReference type="Pfam" id="PF15243">
    <property type="entry name" value="ANAPC15"/>
    <property type="match status" value="1"/>
</dbReference>